<comment type="caution">
    <text evidence="3">The sequence shown here is derived from an EMBL/GenBank/DDBJ whole genome shotgun (WGS) entry which is preliminary data.</text>
</comment>
<dbReference type="GO" id="GO:0016740">
    <property type="term" value="F:transferase activity"/>
    <property type="evidence" value="ECO:0007669"/>
    <property type="project" value="UniProtKB-KW"/>
</dbReference>
<sequence length="239" mass="25604">MINTSPPSVDVVLPCLDEAEALPWVLERIPPGWRAIVVDNGSTDGSPDIARDLGARVVHEPRRGFGAACHAGLTAATADVVCFCDCDASLDPGLLPTVAGPVLAGTADLVLGRRRPTTRGAWPLHARLANLELARLVRRRTGLRLHDLGPMRAARREALLALRLTDRRSGYPLQMVVRAADAGWRVTETETPYRPRAGRSKVTGTWRGTWQAVRDMRAVLAEPPAAAPALGASVLGGVR</sequence>
<protein>
    <submittedName>
        <fullName evidence="3">Glycosyl transferase</fullName>
    </submittedName>
</protein>
<dbReference type="AlphaFoldDB" id="A0A918L1N5"/>
<dbReference type="PANTHER" id="PTHR48090">
    <property type="entry name" value="UNDECAPRENYL-PHOSPHATE 4-DEOXY-4-FORMAMIDO-L-ARABINOSE TRANSFERASE-RELATED"/>
    <property type="match status" value="1"/>
</dbReference>
<keyword evidence="3" id="KW-0808">Transferase</keyword>
<evidence type="ECO:0000256" key="1">
    <source>
        <dbReference type="ARBA" id="ARBA00006739"/>
    </source>
</evidence>
<dbReference type="Pfam" id="PF00535">
    <property type="entry name" value="Glycos_transf_2"/>
    <property type="match status" value="1"/>
</dbReference>
<proteinExistence type="inferred from homology"/>
<gene>
    <name evidence="3" type="ORF">GCM10010269_14680</name>
</gene>
<reference evidence="3" key="2">
    <citation type="submission" date="2020-09" db="EMBL/GenBank/DDBJ databases">
        <authorList>
            <person name="Sun Q."/>
            <person name="Ohkuma M."/>
        </authorList>
    </citation>
    <scope>NUCLEOTIDE SEQUENCE</scope>
    <source>
        <strain evidence="3">JCM 4386</strain>
    </source>
</reference>
<evidence type="ECO:0000313" key="4">
    <source>
        <dbReference type="Proteomes" id="UP000606194"/>
    </source>
</evidence>
<dbReference type="Proteomes" id="UP000606194">
    <property type="component" value="Unassembled WGS sequence"/>
</dbReference>
<reference evidence="3" key="1">
    <citation type="journal article" date="2014" name="Int. J. Syst. Evol. Microbiol.">
        <title>Complete genome sequence of Corynebacterium casei LMG S-19264T (=DSM 44701T), isolated from a smear-ripened cheese.</title>
        <authorList>
            <consortium name="US DOE Joint Genome Institute (JGI-PGF)"/>
            <person name="Walter F."/>
            <person name="Albersmeier A."/>
            <person name="Kalinowski J."/>
            <person name="Ruckert C."/>
        </authorList>
    </citation>
    <scope>NUCLEOTIDE SEQUENCE</scope>
    <source>
        <strain evidence="3">JCM 4386</strain>
    </source>
</reference>
<dbReference type="InterPro" id="IPR001173">
    <property type="entry name" value="Glyco_trans_2-like"/>
</dbReference>
<comment type="similarity">
    <text evidence="1">Belongs to the glycosyltransferase 2 family.</text>
</comment>
<organism evidence="3 4">
    <name type="scientific">Streptomyces humidus</name>
    <dbReference type="NCBI Taxonomy" id="52259"/>
    <lineage>
        <taxon>Bacteria</taxon>
        <taxon>Bacillati</taxon>
        <taxon>Actinomycetota</taxon>
        <taxon>Actinomycetes</taxon>
        <taxon>Kitasatosporales</taxon>
        <taxon>Streptomycetaceae</taxon>
        <taxon>Streptomyces</taxon>
    </lineage>
</organism>
<dbReference type="PANTHER" id="PTHR48090:SF7">
    <property type="entry name" value="RFBJ PROTEIN"/>
    <property type="match status" value="1"/>
</dbReference>
<accession>A0A918L1N5</accession>
<dbReference type="CDD" id="cd04179">
    <property type="entry name" value="DPM_DPG-synthase_like"/>
    <property type="match status" value="1"/>
</dbReference>
<dbReference type="SUPFAM" id="SSF53448">
    <property type="entry name" value="Nucleotide-diphospho-sugar transferases"/>
    <property type="match status" value="1"/>
</dbReference>
<evidence type="ECO:0000313" key="3">
    <source>
        <dbReference type="EMBL" id="GGR76555.1"/>
    </source>
</evidence>
<dbReference type="InterPro" id="IPR029044">
    <property type="entry name" value="Nucleotide-diphossugar_trans"/>
</dbReference>
<dbReference type="EMBL" id="BMTL01000005">
    <property type="protein sequence ID" value="GGR76555.1"/>
    <property type="molecule type" value="Genomic_DNA"/>
</dbReference>
<dbReference type="RefSeq" id="WP_190148420.1">
    <property type="nucleotide sequence ID" value="NZ_BMTL01000005.1"/>
</dbReference>
<dbReference type="Gene3D" id="3.90.550.10">
    <property type="entry name" value="Spore Coat Polysaccharide Biosynthesis Protein SpsA, Chain A"/>
    <property type="match status" value="1"/>
</dbReference>
<feature type="domain" description="Glycosyltransferase 2-like" evidence="2">
    <location>
        <begin position="11"/>
        <end position="159"/>
    </location>
</feature>
<keyword evidence="4" id="KW-1185">Reference proteome</keyword>
<name>A0A918L1N5_9ACTN</name>
<dbReference type="InterPro" id="IPR050256">
    <property type="entry name" value="Glycosyltransferase_2"/>
</dbReference>
<evidence type="ECO:0000259" key="2">
    <source>
        <dbReference type="Pfam" id="PF00535"/>
    </source>
</evidence>